<dbReference type="AlphaFoldDB" id="A0A9J5YY79"/>
<proteinExistence type="predicted"/>
<dbReference type="EMBL" id="JACXVP010000005">
    <property type="protein sequence ID" value="KAG5604752.1"/>
    <property type="molecule type" value="Genomic_DNA"/>
</dbReference>
<name>A0A9J5YY79_SOLCO</name>
<accession>A0A9J5YY79</accession>
<dbReference type="Proteomes" id="UP000824120">
    <property type="component" value="Chromosome 5"/>
</dbReference>
<keyword evidence="2" id="KW-1185">Reference proteome</keyword>
<sequence>MMLLGNDLRYNHYQSSTNRVRVQKSVHCTNLPKRRKNLQSFIYFVSQYGHDQVFPSFITWYTNWWIFELEMNLEHLDHILEEVNKEELDMPTNMEG</sequence>
<evidence type="ECO:0000313" key="2">
    <source>
        <dbReference type="Proteomes" id="UP000824120"/>
    </source>
</evidence>
<protein>
    <submittedName>
        <fullName evidence="1">Uncharacterized protein</fullName>
    </submittedName>
</protein>
<reference evidence="1 2" key="1">
    <citation type="submission" date="2020-09" db="EMBL/GenBank/DDBJ databases">
        <title>De no assembly of potato wild relative species, Solanum commersonii.</title>
        <authorList>
            <person name="Cho K."/>
        </authorList>
    </citation>
    <scope>NUCLEOTIDE SEQUENCE [LARGE SCALE GENOMIC DNA]</scope>
    <source>
        <strain evidence="1">LZ3.2</strain>
        <tissue evidence="1">Leaf</tissue>
    </source>
</reference>
<comment type="caution">
    <text evidence="1">The sequence shown here is derived from an EMBL/GenBank/DDBJ whole genome shotgun (WGS) entry which is preliminary data.</text>
</comment>
<dbReference type="OrthoDB" id="1328345at2759"/>
<organism evidence="1 2">
    <name type="scientific">Solanum commersonii</name>
    <name type="common">Commerson's wild potato</name>
    <name type="synonym">Commerson's nightshade</name>
    <dbReference type="NCBI Taxonomy" id="4109"/>
    <lineage>
        <taxon>Eukaryota</taxon>
        <taxon>Viridiplantae</taxon>
        <taxon>Streptophyta</taxon>
        <taxon>Embryophyta</taxon>
        <taxon>Tracheophyta</taxon>
        <taxon>Spermatophyta</taxon>
        <taxon>Magnoliopsida</taxon>
        <taxon>eudicotyledons</taxon>
        <taxon>Gunneridae</taxon>
        <taxon>Pentapetalae</taxon>
        <taxon>asterids</taxon>
        <taxon>lamiids</taxon>
        <taxon>Solanales</taxon>
        <taxon>Solanaceae</taxon>
        <taxon>Solanoideae</taxon>
        <taxon>Solaneae</taxon>
        <taxon>Solanum</taxon>
    </lineage>
</organism>
<evidence type="ECO:0000313" key="1">
    <source>
        <dbReference type="EMBL" id="KAG5604752.1"/>
    </source>
</evidence>
<gene>
    <name evidence="1" type="ORF">H5410_026244</name>
</gene>